<keyword evidence="1" id="KW-1133">Transmembrane helix</keyword>
<comment type="caution">
    <text evidence="2">The sequence shown here is derived from an EMBL/GenBank/DDBJ whole genome shotgun (WGS) entry which is preliminary data.</text>
</comment>
<evidence type="ECO:0000313" key="2">
    <source>
        <dbReference type="EMBL" id="RAP78539.1"/>
    </source>
</evidence>
<feature type="transmembrane region" description="Helical" evidence="1">
    <location>
        <begin position="50"/>
        <end position="69"/>
    </location>
</feature>
<keyword evidence="1" id="KW-0472">Membrane</keyword>
<dbReference type="NCBIfam" id="TIGR02867">
    <property type="entry name" value="spore_II_P"/>
    <property type="match status" value="1"/>
</dbReference>
<keyword evidence="3" id="KW-1185">Reference proteome</keyword>
<sequence length="303" mass="34335">MTRKNEEFIINTLKHSPDMNPSIEFVNRTRQELLHRAQNTNTNENMFIKYLLRSGLVAALMLVAWFTFFSGSQQLNTAIHAGLSIFTSRSSVISNTNAKPVVFIYHTHNLESFKPELGSSLIGKSVESRDINITRVGKYLSEKLEEFGVKTLVDQTDYTTKPNYNFSDSYQLSRTTVSSALKTNPSLKMVFDVHRDSLTRDKTTTKINGKDVATIHFVIASSNEKYKENLKLASELKKQIEQLYPRLSPQISLKNPAGDTSRSYNQELFNHSLLIEIGGMENSLQEEYRAAEILAQAISNIAR</sequence>
<dbReference type="RefSeq" id="WP_112881662.1">
    <property type="nucleotide sequence ID" value="NZ_QLUW01000001.1"/>
</dbReference>
<name>A0A328U7K3_9BACL</name>
<accession>A0A328U7K3</accession>
<reference evidence="2 3" key="1">
    <citation type="submission" date="2018-06" db="EMBL/GenBank/DDBJ databases">
        <title>Paenibacillus montanisoli sp. nov., isolated from mountain area soil.</title>
        <authorList>
            <person name="Wu M."/>
        </authorList>
    </citation>
    <scope>NUCLEOTIDE SEQUENCE [LARGE SCALE GENOMIC DNA]</scope>
    <source>
        <strain evidence="2 3">RA17</strain>
    </source>
</reference>
<organism evidence="2 3">
    <name type="scientific">Paenibacillus montanisoli</name>
    <dbReference type="NCBI Taxonomy" id="2081970"/>
    <lineage>
        <taxon>Bacteria</taxon>
        <taxon>Bacillati</taxon>
        <taxon>Bacillota</taxon>
        <taxon>Bacilli</taxon>
        <taxon>Bacillales</taxon>
        <taxon>Paenibacillaceae</taxon>
        <taxon>Paenibacillus</taxon>
    </lineage>
</organism>
<dbReference type="AlphaFoldDB" id="A0A328U7K3"/>
<dbReference type="Proteomes" id="UP000249260">
    <property type="component" value="Unassembled WGS sequence"/>
</dbReference>
<dbReference type="OrthoDB" id="1633470at2"/>
<dbReference type="Pfam" id="PF07454">
    <property type="entry name" value="SpoIIP"/>
    <property type="match status" value="1"/>
</dbReference>
<keyword evidence="1" id="KW-0812">Transmembrane</keyword>
<protein>
    <recommendedName>
        <fullName evidence="4">Stage II sporulation protein P</fullName>
    </recommendedName>
</protein>
<evidence type="ECO:0008006" key="4">
    <source>
        <dbReference type="Google" id="ProtNLM"/>
    </source>
</evidence>
<evidence type="ECO:0000256" key="1">
    <source>
        <dbReference type="SAM" id="Phobius"/>
    </source>
</evidence>
<gene>
    <name evidence="2" type="ORF">DL346_09000</name>
</gene>
<dbReference type="InterPro" id="IPR010897">
    <property type="entry name" value="Spore_II_P"/>
</dbReference>
<evidence type="ECO:0000313" key="3">
    <source>
        <dbReference type="Proteomes" id="UP000249260"/>
    </source>
</evidence>
<dbReference type="EMBL" id="QLUW01000001">
    <property type="protein sequence ID" value="RAP78539.1"/>
    <property type="molecule type" value="Genomic_DNA"/>
</dbReference>
<proteinExistence type="predicted"/>